<evidence type="ECO:0000313" key="17">
    <source>
        <dbReference type="Proteomes" id="UP001367316"/>
    </source>
</evidence>
<evidence type="ECO:0000256" key="3">
    <source>
        <dbReference type="ARBA" id="ARBA00006285"/>
    </source>
</evidence>
<feature type="signal peptide" evidence="13">
    <location>
        <begin position="1"/>
        <end position="16"/>
    </location>
</feature>
<proteinExistence type="inferred from homology"/>
<keyword evidence="13" id="KW-0732">Signal</keyword>
<feature type="domain" description="Beta-hexosaminidase eukaryotic type N-terminal" evidence="15">
    <location>
        <begin position="17"/>
        <end position="152"/>
    </location>
</feature>
<dbReference type="InterPro" id="IPR017853">
    <property type="entry name" value="GH"/>
</dbReference>
<gene>
    <name evidence="16" type="ORF">JOL62DRAFT_608500</name>
</gene>
<comment type="catalytic activity">
    <reaction evidence="1">
        <text>Hydrolysis of terminal non-reducing N-acetyl-D-hexosamine residues in N-acetyl-beta-D-hexosaminides.</text>
        <dbReference type="EC" id="3.2.1.52"/>
    </reaction>
</comment>
<dbReference type="InterPro" id="IPR036396">
    <property type="entry name" value="Cyt_P450_sf"/>
</dbReference>
<evidence type="ECO:0000256" key="2">
    <source>
        <dbReference type="ARBA" id="ARBA00001971"/>
    </source>
</evidence>
<evidence type="ECO:0000256" key="7">
    <source>
        <dbReference type="ARBA" id="ARBA00022801"/>
    </source>
</evidence>
<evidence type="ECO:0000256" key="12">
    <source>
        <dbReference type="ARBA" id="ARBA00023295"/>
    </source>
</evidence>
<evidence type="ECO:0000256" key="11">
    <source>
        <dbReference type="ARBA" id="ARBA00023180"/>
    </source>
</evidence>
<dbReference type="Pfam" id="PF00067">
    <property type="entry name" value="p450"/>
    <property type="match status" value="1"/>
</dbReference>
<evidence type="ECO:0000256" key="6">
    <source>
        <dbReference type="ARBA" id="ARBA00022723"/>
    </source>
</evidence>
<dbReference type="SUPFAM" id="SSF51445">
    <property type="entry name" value="(Trans)glycosidases"/>
    <property type="match status" value="1"/>
</dbReference>
<organism evidence="16 17">
    <name type="scientific">Phyllosticta paracitricarpa</name>
    <dbReference type="NCBI Taxonomy" id="2016321"/>
    <lineage>
        <taxon>Eukaryota</taxon>
        <taxon>Fungi</taxon>
        <taxon>Dikarya</taxon>
        <taxon>Ascomycota</taxon>
        <taxon>Pezizomycotina</taxon>
        <taxon>Dothideomycetes</taxon>
        <taxon>Dothideomycetes incertae sedis</taxon>
        <taxon>Botryosphaeriales</taxon>
        <taxon>Phyllostictaceae</taxon>
        <taxon>Phyllosticta</taxon>
    </lineage>
</organism>
<evidence type="ECO:0000313" key="16">
    <source>
        <dbReference type="EMBL" id="KAK7614500.1"/>
    </source>
</evidence>
<dbReference type="PANTHER" id="PTHR24287:SF5">
    <property type="entry name" value="P450, PUTATIVE (EUROFUNG)-RELATED"/>
    <property type="match status" value="1"/>
</dbReference>
<keyword evidence="8" id="KW-0560">Oxidoreductase</keyword>
<dbReference type="Gene3D" id="3.30.379.10">
    <property type="entry name" value="Chitobiase/beta-hexosaminidase domain 2-like"/>
    <property type="match status" value="1"/>
</dbReference>
<dbReference type="SUPFAM" id="SSF55545">
    <property type="entry name" value="beta-N-acetylhexosaminidase-like domain"/>
    <property type="match status" value="1"/>
</dbReference>
<dbReference type="PANTHER" id="PTHR24287">
    <property type="entry name" value="P450, PUTATIVE (EUROFUNG)-RELATED"/>
    <property type="match status" value="1"/>
</dbReference>
<evidence type="ECO:0000259" key="15">
    <source>
        <dbReference type="Pfam" id="PF14845"/>
    </source>
</evidence>
<dbReference type="CDD" id="cd06562">
    <property type="entry name" value="GH20_HexA_HexB-like"/>
    <property type="match status" value="1"/>
</dbReference>
<dbReference type="EC" id="3.2.1.52" evidence="5"/>
<keyword evidence="12" id="KW-0326">Glycosidase</keyword>
<evidence type="ECO:0000256" key="1">
    <source>
        <dbReference type="ARBA" id="ARBA00001231"/>
    </source>
</evidence>
<dbReference type="Gene3D" id="1.10.630.10">
    <property type="entry name" value="Cytochrome P450"/>
    <property type="match status" value="1"/>
</dbReference>
<comment type="caution">
    <text evidence="16">The sequence shown here is derived from an EMBL/GenBank/DDBJ whole genome shotgun (WGS) entry which is preliminary data.</text>
</comment>
<dbReference type="InterPro" id="IPR017972">
    <property type="entry name" value="Cyt_P450_CS"/>
</dbReference>
<keyword evidence="11" id="KW-0325">Glycoprotein</keyword>
<feature type="domain" description="Glycoside hydrolase family 20 catalytic" evidence="14">
    <location>
        <begin position="176"/>
        <end position="515"/>
    </location>
</feature>
<dbReference type="InterPro" id="IPR029019">
    <property type="entry name" value="HEX_eukaryotic_N"/>
</dbReference>
<evidence type="ECO:0000256" key="10">
    <source>
        <dbReference type="ARBA" id="ARBA00023033"/>
    </source>
</evidence>
<dbReference type="InterPro" id="IPR001128">
    <property type="entry name" value="Cyt_P450"/>
</dbReference>
<dbReference type="Gene3D" id="3.20.20.80">
    <property type="entry name" value="Glycosidases"/>
    <property type="match status" value="1"/>
</dbReference>
<keyword evidence="6" id="KW-0479">Metal-binding</keyword>
<comment type="similarity">
    <text evidence="3">Belongs to the glycosyl hydrolase 20 family.</text>
</comment>
<dbReference type="InterPro" id="IPR029018">
    <property type="entry name" value="Hex-like_dom2"/>
</dbReference>
<comment type="cofactor">
    <cofactor evidence="2">
        <name>heme</name>
        <dbReference type="ChEBI" id="CHEBI:30413"/>
    </cofactor>
</comment>
<accession>A0ABR1NJQ0</accession>
<keyword evidence="9" id="KW-0408">Iron</keyword>
<dbReference type="PRINTS" id="PR00738">
    <property type="entry name" value="GLHYDRLASE20"/>
</dbReference>
<dbReference type="PROSITE" id="PS00086">
    <property type="entry name" value="CYTOCHROME_P450"/>
    <property type="match status" value="1"/>
</dbReference>
<name>A0ABR1NJQ0_9PEZI</name>
<evidence type="ECO:0000256" key="13">
    <source>
        <dbReference type="SAM" id="SignalP"/>
    </source>
</evidence>
<dbReference type="Pfam" id="PF14845">
    <property type="entry name" value="Glycohydro_20b2"/>
    <property type="match status" value="1"/>
</dbReference>
<sequence>MRLIGLLCIGAPLAAALWPIPTKYTSGTDVLWIDSNVKVDYENPDTGSTSNVSQQLVQTAIQRTYKTIFDQSFVPWRLHPRFTSFEPSTDNKNFISSIVLKQNSADVVGFEKPNDTTVDESYQLSVATSGEVKITANSSVGLVYGLTTFTQLFFKHTAGGSYTNLAPVEIQDAPKFAHRGINMDVARSYFPVSDIKRVLDAMAQTKFNRFHLHVTDAQSWPLEIPALPELSGKGAYYTGLVYTPEDLKDIQEYARSLAIEPYLEIDMPGHTSSIWFSNPDLVAAFNTQPNWDTYCAEPPCGTLKLNSPAVDDFLEKLFDDLLPRVTEYSTYYHTGGDEVNKQAYLLDDTVKSNDSAVLQPLMQKFIDRNHDQVRKYGLTPVVWEEMLLEWNLTLGKDVLVQTWQSDAAVAQTTEKGYKALAGNYNYWYLDCGLGQWLDFRPESAANYYPFADYCSPRKNWKLIYSYDPLSGVPADQQHLVVGGECHMWTEQTDSATIDRQLWPRAAAAAEVLWSGAKDEQGQNRSQILASPRLVDFRERLIARGVQAELPHMAFCTQNGTQCALVLTDVARVASGVKTRDVIGGACLSPSGTAEPGGVAAQHRYLLVPIRNKTALSGGATLLPDAFYTLPILERPICHKMLESLGQYVSVFNIGVFLGATYLIYALVARLNDSRRIRALGGPAPAIRSWVPWGLDLVYTTLKAVWNNQAYEMWHNIFYTYGNPTNPYTVEFRLGGMRMIFTADPENIKAILAAQFQDYGKGERFNREWHDFLGDSIFTTDGDEWYQGRQMLRPLFLKDRISDLEVHEKHVQILLEHLGGDGQTVDIMDLLFRFTLDCATEFLFGRSVDSQENPSVEFADAFAKVQHTQSVMAKIGPVNRFYPRGEFRRNIKKMEEFVQPFLEQALSLSPEELEKRTKNEEGFTFLHALAGYTRDARVLRDQLTALLLAGRDTTACTLSWLFYELSIHPTVVQKLRREILDVVGPHSKPTYEHLKSMKYLQNTLNETMRLYPAVPFNVRTALKDTTLPHGGGPDGNSPVGVLKGTPIGYTTLMMQHSPDIYPPISSGFPPIHTFAPERWESWVPRPWTFIPFNGGPRICLGQQFARTEMAYTVVRLLQRFEKIECRGDGHPGAKMDILMQPARENYVAFWAAKA</sequence>
<protein>
    <recommendedName>
        <fullName evidence="5">beta-N-acetylhexosaminidase</fullName>
        <ecNumber evidence="5">3.2.1.52</ecNumber>
    </recommendedName>
</protein>
<evidence type="ECO:0000256" key="9">
    <source>
        <dbReference type="ARBA" id="ARBA00023004"/>
    </source>
</evidence>
<evidence type="ECO:0000256" key="5">
    <source>
        <dbReference type="ARBA" id="ARBA00012663"/>
    </source>
</evidence>
<reference evidence="16 17" key="1">
    <citation type="submission" date="2024-04" db="EMBL/GenBank/DDBJ databases">
        <title>Phyllosticta paracitricarpa is synonymous to the EU quarantine fungus P. citricarpa based on phylogenomic analyses.</title>
        <authorList>
            <consortium name="Lawrence Berkeley National Laboratory"/>
            <person name="Van ingen-buijs V.A."/>
            <person name="Van westerhoven A.C."/>
            <person name="Haridas S."/>
            <person name="Skiadas P."/>
            <person name="Martin F."/>
            <person name="Groenewald J.Z."/>
            <person name="Crous P.W."/>
            <person name="Seidl M.F."/>
        </authorList>
    </citation>
    <scope>NUCLEOTIDE SEQUENCE [LARGE SCALE GENOMIC DNA]</scope>
    <source>
        <strain evidence="16 17">CBS 141358</strain>
    </source>
</reference>
<keyword evidence="7" id="KW-0378">Hydrolase</keyword>
<comment type="similarity">
    <text evidence="4">Belongs to the cytochrome P450 family.</text>
</comment>
<dbReference type="Proteomes" id="UP001367316">
    <property type="component" value="Unassembled WGS sequence"/>
</dbReference>
<keyword evidence="10" id="KW-0503">Monooxygenase</keyword>
<evidence type="ECO:0000256" key="8">
    <source>
        <dbReference type="ARBA" id="ARBA00023002"/>
    </source>
</evidence>
<dbReference type="InterPro" id="IPR047146">
    <property type="entry name" value="Cyt_P450_E_CYP52_fungi"/>
</dbReference>
<dbReference type="SUPFAM" id="SSF48264">
    <property type="entry name" value="Cytochrome P450"/>
    <property type="match status" value="1"/>
</dbReference>
<dbReference type="InterPro" id="IPR025705">
    <property type="entry name" value="Beta_hexosaminidase_sua/sub"/>
</dbReference>
<keyword evidence="17" id="KW-1185">Reference proteome</keyword>
<feature type="chain" id="PRO_5046971405" description="beta-N-acetylhexosaminidase" evidence="13">
    <location>
        <begin position="17"/>
        <end position="1153"/>
    </location>
</feature>
<dbReference type="EMBL" id="JBBPBF010000003">
    <property type="protein sequence ID" value="KAK7614500.1"/>
    <property type="molecule type" value="Genomic_DNA"/>
</dbReference>
<dbReference type="InterPro" id="IPR015883">
    <property type="entry name" value="Glyco_hydro_20_cat"/>
</dbReference>
<evidence type="ECO:0000259" key="14">
    <source>
        <dbReference type="Pfam" id="PF00728"/>
    </source>
</evidence>
<dbReference type="CDD" id="cd11063">
    <property type="entry name" value="CYP52"/>
    <property type="match status" value="1"/>
</dbReference>
<dbReference type="Pfam" id="PF00728">
    <property type="entry name" value="Glyco_hydro_20"/>
    <property type="match status" value="1"/>
</dbReference>
<evidence type="ECO:0000256" key="4">
    <source>
        <dbReference type="ARBA" id="ARBA00010617"/>
    </source>
</evidence>